<dbReference type="Pfam" id="PF03781">
    <property type="entry name" value="FGE-sulfatase"/>
    <property type="match status" value="1"/>
</dbReference>
<dbReference type="Gene3D" id="3.90.1580.10">
    <property type="entry name" value="paralog of FGE (formylglycine-generating enzyme)"/>
    <property type="match status" value="1"/>
</dbReference>
<dbReference type="eggNOG" id="COG1262">
    <property type="taxonomic scope" value="Bacteria"/>
</dbReference>
<evidence type="ECO:0000313" key="2">
    <source>
        <dbReference type="EMBL" id="ACJ29161.1"/>
    </source>
</evidence>
<dbReference type="GO" id="GO:0120147">
    <property type="term" value="F:formylglycine-generating oxidase activity"/>
    <property type="evidence" value="ECO:0007669"/>
    <property type="project" value="TreeGrafter"/>
</dbReference>
<dbReference type="InterPro" id="IPR005532">
    <property type="entry name" value="SUMF_dom"/>
</dbReference>
<proteinExistence type="predicted"/>
<dbReference type="SUPFAM" id="SSF56436">
    <property type="entry name" value="C-type lectin-like"/>
    <property type="match status" value="1"/>
</dbReference>
<dbReference type="Proteomes" id="UP000000753">
    <property type="component" value="Chromosome"/>
</dbReference>
<dbReference type="AlphaFoldDB" id="B8CMA4"/>
<accession>B8CMA4</accession>
<gene>
    <name evidence="2" type="ordered locus">swp_2418</name>
</gene>
<dbReference type="HOGENOM" id="CLU_012431_2_1_6"/>
<protein>
    <recommendedName>
        <fullName evidence="1">Sulfatase-modifying factor enzyme-like domain-containing protein</fullName>
    </recommendedName>
</protein>
<dbReference type="InterPro" id="IPR051043">
    <property type="entry name" value="Sulfatase_Mod_Factor_Kinase"/>
</dbReference>
<dbReference type="PANTHER" id="PTHR23150">
    <property type="entry name" value="SULFATASE MODIFYING FACTOR 1, 2"/>
    <property type="match status" value="1"/>
</dbReference>
<dbReference type="PANTHER" id="PTHR23150:SF19">
    <property type="entry name" value="FORMYLGLYCINE-GENERATING ENZYME"/>
    <property type="match status" value="1"/>
</dbReference>
<dbReference type="KEGG" id="swp:swp_2418"/>
<dbReference type="InterPro" id="IPR016187">
    <property type="entry name" value="CTDL_fold"/>
</dbReference>
<dbReference type="EMBL" id="CP000472">
    <property type="protein sequence ID" value="ACJ29161.1"/>
    <property type="molecule type" value="Genomic_DNA"/>
</dbReference>
<name>B8CMA4_SHEPW</name>
<evidence type="ECO:0000259" key="1">
    <source>
        <dbReference type="Pfam" id="PF03781"/>
    </source>
</evidence>
<sequence length="212" mass="23734">MGASCAVERKCVHPKHSVTVDDFYIGKYEVTQAVFESVLGPSNSYFQGANYPVNNLSWQQAKYFISELNLKTGLKFRLPTEAEWEYAARGGSRSQHYLFSGSNNIDDVGWFSENANNRAHEVGLKQANELGLYDMTGNVGEMTEDAYDAEYYLYGPEINPVNALDSEHYLAYKSVRGGSFAYDAQESENFRRDSASQSAVMPDIGLRLVLSK</sequence>
<organism evidence="2 3">
    <name type="scientific">Shewanella piezotolerans (strain WP3 / JCM 13877)</name>
    <dbReference type="NCBI Taxonomy" id="225849"/>
    <lineage>
        <taxon>Bacteria</taxon>
        <taxon>Pseudomonadati</taxon>
        <taxon>Pseudomonadota</taxon>
        <taxon>Gammaproteobacteria</taxon>
        <taxon>Alteromonadales</taxon>
        <taxon>Shewanellaceae</taxon>
        <taxon>Shewanella</taxon>
    </lineage>
</organism>
<evidence type="ECO:0000313" key="3">
    <source>
        <dbReference type="Proteomes" id="UP000000753"/>
    </source>
</evidence>
<dbReference type="InterPro" id="IPR042095">
    <property type="entry name" value="SUMF_sf"/>
</dbReference>
<feature type="domain" description="Sulfatase-modifying factor enzyme-like" evidence="1">
    <location>
        <begin position="11"/>
        <end position="209"/>
    </location>
</feature>
<dbReference type="STRING" id="225849.swp_2418"/>
<keyword evidence="3" id="KW-1185">Reference proteome</keyword>
<reference evidence="2 3" key="1">
    <citation type="journal article" date="2008" name="PLoS ONE">
        <title>Environmental adaptation: genomic analysis of the piezotolerant and psychrotolerant deep-sea iron reducing bacterium Shewanella piezotolerans WP3.</title>
        <authorList>
            <person name="Wang F."/>
            <person name="Wang J."/>
            <person name="Jian H."/>
            <person name="Zhang B."/>
            <person name="Li S."/>
            <person name="Wang F."/>
            <person name="Zeng X."/>
            <person name="Gao L."/>
            <person name="Bartlett D.H."/>
            <person name="Yu J."/>
            <person name="Hu S."/>
            <person name="Xiao X."/>
        </authorList>
    </citation>
    <scope>NUCLEOTIDE SEQUENCE [LARGE SCALE GENOMIC DNA]</scope>
    <source>
        <strain evidence="3">WP3 / JCM 13877</strain>
    </source>
</reference>